<protein>
    <submittedName>
        <fullName evidence="1">Uncharacterized protein</fullName>
    </submittedName>
</protein>
<proteinExistence type="predicted"/>
<sequence>MLNDKSSKVLRCSSVTSTLRYELFLELDAFNIQRKGGGLSVMKDWIETAVMKRRKVKKECRRSETERLKAAKKNRIYLPMRMSCRSDATSPRPVLRSL</sequence>
<keyword evidence="2" id="KW-1185">Reference proteome</keyword>
<organism evidence="1 2">
    <name type="scientific">Cardiocondyla obscurior</name>
    <dbReference type="NCBI Taxonomy" id="286306"/>
    <lineage>
        <taxon>Eukaryota</taxon>
        <taxon>Metazoa</taxon>
        <taxon>Ecdysozoa</taxon>
        <taxon>Arthropoda</taxon>
        <taxon>Hexapoda</taxon>
        <taxon>Insecta</taxon>
        <taxon>Pterygota</taxon>
        <taxon>Neoptera</taxon>
        <taxon>Endopterygota</taxon>
        <taxon>Hymenoptera</taxon>
        <taxon>Apocrita</taxon>
        <taxon>Aculeata</taxon>
        <taxon>Formicoidea</taxon>
        <taxon>Formicidae</taxon>
        <taxon>Myrmicinae</taxon>
        <taxon>Cardiocondyla</taxon>
    </lineage>
</organism>
<comment type="caution">
    <text evidence="1">The sequence shown here is derived from an EMBL/GenBank/DDBJ whole genome shotgun (WGS) entry which is preliminary data.</text>
</comment>
<gene>
    <name evidence="1" type="ORF">PUN28_002278</name>
</gene>
<accession>A0AAW2GTL1</accession>
<reference evidence="1 2" key="1">
    <citation type="submission" date="2023-03" db="EMBL/GenBank/DDBJ databases">
        <title>High recombination rates correlate with genetic variation in Cardiocondyla obscurior ants.</title>
        <authorList>
            <person name="Errbii M."/>
        </authorList>
    </citation>
    <scope>NUCLEOTIDE SEQUENCE [LARGE SCALE GENOMIC DNA]</scope>
    <source>
        <strain evidence="1">Alpha-2009</strain>
        <tissue evidence="1">Whole body</tissue>
    </source>
</reference>
<name>A0AAW2GTL1_9HYME</name>
<dbReference type="AlphaFoldDB" id="A0AAW2GTL1"/>
<dbReference type="EMBL" id="JADYXP020000002">
    <property type="protein sequence ID" value="KAL0130533.1"/>
    <property type="molecule type" value="Genomic_DNA"/>
</dbReference>
<dbReference type="Proteomes" id="UP001430953">
    <property type="component" value="Unassembled WGS sequence"/>
</dbReference>
<evidence type="ECO:0000313" key="1">
    <source>
        <dbReference type="EMBL" id="KAL0130533.1"/>
    </source>
</evidence>
<evidence type="ECO:0000313" key="2">
    <source>
        <dbReference type="Proteomes" id="UP001430953"/>
    </source>
</evidence>